<sequence length="307" mass="34261">MATLPLKVRICSGYATTICKAQGQTLDKAVVWFDIDNIPPDVFSQKTNQIKLTRSTAVNYFRHFPTSFLKPYGMVDEAPSQEVVMRRLSSINCEWLRRPQTGQSSSKTIKDNLGNFTDLVKKLNTKNADQEPATTEDMKQFLKAMLTENEAVDKFFQDMTKFGGAMYFLGTHYTVNKTLLNNPDAYASKGLETFCPEMTEFKANPTVKGIRTLLTKTCTTSAAVTHHGRLAIKDAVGDRDKTSRGIVCKIRSADKDWVMEISDIFQVGPVDGYATTICKAQGQTLDKAVVWFDIDNIPPVTQLSQLA</sequence>
<accession>A0A6S7FRL6</accession>
<comment type="caution">
    <text evidence="1">The sequence shown here is derived from an EMBL/GenBank/DDBJ whole genome shotgun (WGS) entry which is preliminary data.</text>
</comment>
<evidence type="ECO:0000313" key="2">
    <source>
        <dbReference type="Proteomes" id="UP001152795"/>
    </source>
</evidence>
<evidence type="ECO:0000313" key="1">
    <source>
        <dbReference type="EMBL" id="CAB3982325.1"/>
    </source>
</evidence>
<proteinExistence type="predicted"/>
<organism evidence="1 2">
    <name type="scientific">Paramuricea clavata</name>
    <name type="common">Red gorgonian</name>
    <name type="synonym">Violescent sea-whip</name>
    <dbReference type="NCBI Taxonomy" id="317549"/>
    <lineage>
        <taxon>Eukaryota</taxon>
        <taxon>Metazoa</taxon>
        <taxon>Cnidaria</taxon>
        <taxon>Anthozoa</taxon>
        <taxon>Octocorallia</taxon>
        <taxon>Malacalcyonacea</taxon>
        <taxon>Plexauridae</taxon>
        <taxon>Paramuricea</taxon>
    </lineage>
</organism>
<name>A0A6S7FRL6_PARCT</name>
<keyword evidence="2" id="KW-1185">Reference proteome</keyword>
<dbReference type="OrthoDB" id="5998815at2759"/>
<gene>
    <name evidence="1" type="ORF">PACLA_8A067955</name>
</gene>
<reference evidence="1" key="1">
    <citation type="submission" date="2020-04" db="EMBL/GenBank/DDBJ databases">
        <authorList>
            <person name="Alioto T."/>
            <person name="Alioto T."/>
            <person name="Gomez Garrido J."/>
        </authorList>
    </citation>
    <scope>NUCLEOTIDE SEQUENCE</scope>
    <source>
        <strain evidence="1">A484AB</strain>
    </source>
</reference>
<dbReference type="AlphaFoldDB" id="A0A6S7FRL6"/>
<protein>
    <submittedName>
        <fullName evidence="1">Uncharacterized protein</fullName>
    </submittedName>
</protein>
<dbReference type="Proteomes" id="UP001152795">
    <property type="component" value="Unassembled WGS sequence"/>
</dbReference>
<dbReference type="EMBL" id="CACRXK020000490">
    <property type="protein sequence ID" value="CAB3982325.1"/>
    <property type="molecule type" value="Genomic_DNA"/>
</dbReference>